<gene>
    <name evidence="1" type="ORF">UFOVP38_9</name>
</gene>
<dbReference type="EMBL" id="LR797812">
    <property type="protein sequence ID" value="CAB4240560.1"/>
    <property type="molecule type" value="Genomic_DNA"/>
</dbReference>
<name>A0A6J5T721_9CAUD</name>
<organism evidence="1">
    <name type="scientific">uncultured Caudovirales phage</name>
    <dbReference type="NCBI Taxonomy" id="2100421"/>
    <lineage>
        <taxon>Viruses</taxon>
        <taxon>Duplodnaviria</taxon>
        <taxon>Heunggongvirae</taxon>
        <taxon>Uroviricota</taxon>
        <taxon>Caudoviricetes</taxon>
        <taxon>Peduoviridae</taxon>
        <taxon>Maltschvirus</taxon>
        <taxon>Maltschvirus maltsch</taxon>
    </lineage>
</organism>
<reference evidence="1" key="1">
    <citation type="submission" date="2020-05" db="EMBL/GenBank/DDBJ databases">
        <authorList>
            <person name="Chiriac C."/>
            <person name="Salcher M."/>
            <person name="Ghai R."/>
            <person name="Kavagutti S V."/>
        </authorList>
    </citation>
    <scope>NUCLEOTIDE SEQUENCE</scope>
</reference>
<protein>
    <submittedName>
        <fullName evidence="1">Uncharacterized protein</fullName>
    </submittedName>
</protein>
<proteinExistence type="predicted"/>
<sequence length="131" mass="13141">MAKLTTPIPQDKIGESFVWREWFQKLSDKVFGDLATQNAHDVNITGGSITGINFGVTSVIAGSGVSVSSPTGDVVVSNSGVTSLTAGANISVSSAAGNVTVATVGASGTFLSGNLPTKTITVVNGIITSIV</sequence>
<evidence type="ECO:0000313" key="1">
    <source>
        <dbReference type="EMBL" id="CAB4240560.1"/>
    </source>
</evidence>
<accession>A0A6J5T721</accession>